<dbReference type="OrthoDB" id="4191603at2"/>
<name>A0A540W944_9ACTN</name>
<sequence>MAQRRTVVINSSASSTCWDVGTGLRHLGVIVDGSRRWAKARALSTADGHRAGAEKIHEVLDWCEESGIQVVTMWVLSVANLRRPADELSPLLNIIEDLVLDLHCTGRWDVRPIGDFGLLPKRTAAIMSLVAGAEKPQPGAMQVNVAVAYGGREELVGAVRRSVAELAARGYNAEDIAEALEERDIARHLYTSGQPDPDLVIRTSGEQRLSGFMAWQGFQSELYFCTSLWPDLTRRDFDAALASYDRRSRTRGA</sequence>
<keyword evidence="3" id="KW-0460">Magnesium</keyword>
<evidence type="ECO:0000256" key="3">
    <source>
        <dbReference type="HAMAP-Rule" id="MF_01139"/>
    </source>
</evidence>
<feature type="binding site" evidence="3">
    <location>
        <position position="49"/>
    </location>
    <ligand>
        <name>substrate</name>
    </ligand>
</feature>
<dbReference type="InterPro" id="IPR001441">
    <property type="entry name" value="UPP_synth-like"/>
</dbReference>
<keyword evidence="1 3" id="KW-0808">Transferase</keyword>
<dbReference type="InterPro" id="IPR036424">
    <property type="entry name" value="UPP_synth-like_sf"/>
</dbReference>
<feature type="binding site" evidence="3">
    <location>
        <position position="83"/>
    </location>
    <ligand>
        <name>substrate</name>
    </ligand>
</feature>
<dbReference type="EC" id="2.5.1.-" evidence="3"/>
<evidence type="ECO:0000256" key="1">
    <source>
        <dbReference type="ARBA" id="ARBA00022679"/>
    </source>
</evidence>
<dbReference type="GO" id="GO:0033850">
    <property type="term" value="F:Z-farnesyl diphosphate synthase activity"/>
    <property type="evidence" value="ECO:0007669"/>
    <property type="project" value="TreeGrafter"/>
</dbReference>
<dbReference type="HAMAP" id="MF_01139">
    <property type="entry name" value="ISPT"/>
    <property type="match status" value="1"/>
</dbReference>
<dbReference type="AlphaFoldDB" id="A0A540W944"/>
<keyword evidence="3" id="KW-0479">Metal-binding</keyword>
<dbReference type="PANTHER" id="PTHR10291:SF43">
    <property type="entry name" value="DEHYDRODOLICHYL DIPHOSPHATE SYNTHASE COMPLEX SUBUNIT DHDDS"/>
    <property type="match status" value="1"/>
</dbReference>
<dbReference type="RefSeq" id="WP_141635997.1">
    <property type="nucleotide sequence ID" value="NZ_VIGB01000003.1"/>
</dbReference>
<keyword evidence="5" id="KW-1185">Reference proteome</keyword>
<dbReference type="SUPFAM" id="SSF64005">
    <property type="entry name" value="Undecaprenyl diphosphate synthase"/>
    <property type="match status" value="1"/>
</dbReference>
<comment type="similarity">
    <text evidence="2">Belongs to the UPP synthase family. Z-FPP synthase subfamily.</text>
</comment>
<feature type="active site" description="Proton acceptor" evidence="3">
    <location>
        <position position="80"/>
    </location>
</feature>
<gene>
    <name evidence="4" type="primary">uppS</name>
    <name evidence="4" type="ORF">E6W39_28975</name>
</gene>
<feature type="binding site" evidence="3">
    <location>
        <position position="32"/>
    </location>
    <ligand>
        <name>Mg(2+)</name>
        <dbReference type="ChEBI" id="CHEBI:18420"/>
    </ligand>
</feature>
<feature type="binding site" evidence="3">
    <location>
        <position position="37"/>
    </location>
    <ligand>
        <name>substrate</name>
    </ligand>
</feature>
<dbReference type="GO" id="GO:0005886">
    <property type="term" value="C:plasma membrane"/>
    <property type="evidence" value="ECO:0007669"/>
    <property type="project" value="TreeGrafter"/>
</dbReference>
<dbReference type="NCBIfam" id="TIGR00055">
    <property type="entry name" value="uppS"/>
    <property type="match status" value="1"/>
</dbReference>
<feature type="binding site" evidence="3">
    <location>
        <position position="221"/>
    </location>
    <ligand>
        <name>Mg(2+)</name>
        <dbReference type="ChEBI" id="CHEBI:18420"/>
    </ligand>
</feature>
<feature type="binding site" evidence="3">
    <location>
        <position position="202"/>
    </location>
    <ligand>
        <name>substrate</name>
    </ligand>
</feature>
<accession>A0A540W944</accession>
<evidence type="ECO:0000256" key="2">
    <source>
        <dbReference type="ARBA" id="ARBA00038453"/>
    </source>
</evidence>
<organism evidence="4 5">
    <name type="scientific">Kitasatospora acidiphila</name>
    <dbReference type="NCBI Taxonomy" id="2567942"/>
    <lineage>
        <taxon>Bacteria</taxon>
        <taxon>Bacillati</taxon>
        <taxon>Actinomycetota</taxon>
        <taxon>Actinomycetes</taxon>
        <taxon>Kitasatosporales</taxon>
        <taxon>Streptomycetaceae</taxon>
        <taxon>Kitasatospora</taxon>
    </lineage>
</organism>
<protein>
    <recommendedName>
        <fullName evidence="3">Isoprenyl transferase</fullName>
        <ecNumber evidence="3">2.5.1.-</ecNumber>
    </recommendedName>
</protein>
<evidence type="ECO:0000313" key="5">
    <source>
        <dbReference type="Proteomes" id="UP000319103"/>
    </source>
</evidence>
<feature type="binding site" evidence="3">
    <location>
        <begin position="208"/>
        <end position="210"/>
    </location>
    <ligand>
        <name>substrate</name>
    </ligand>
</feature>
<dbReference type="GO" id="GO:0016094">
    <property type="term" value="P:polyprenol biosynthetic process"/>
    <property type="evidence" value="ECO:0007669"/>
    <property type="project" value="TreeGrafter"/>
</dbReference>
<dbReference type="CDD" id="cd00475">
    <property type="entry name" value="Cis_IPPS"/>
    <property type="match status" value="1"/>
</dbReference>
<comment type="caution">
    <text evidence="4">The sequence shown here is derived from an EMBL/GenBank/DDBJ whole genome shotgun (WGS) entry which is preliminary data.</text>
</comment>
<comment type="caution">
    <text evidence="3">Lacks conserved residue(s) required for the propagation of feature annotation.</text>
</comment>
<comment type="cofactor">
    <cofactor evidence="3">
        <name>Mg(2+)</name>
        <dbReference type="ChEBI" id="CHEBI:18420"/>
    </cofactor>
    <text evidence="3">Binds 2 magnesium ions per subunit.</text>
</comment>
<dbReference type="GO" id="GO:0000287">
    <property type="term" value="F:magnesium ion binding"/>
    <property type="evidence" value="ECO:0007669"/>
    <property type="project" value="UniProtKB-UniRule"/>
</dbReference>
<comment type="function">
    <text evidence="3">Catalyzes the condensation of isopentenyl diphosphate (IPP) with allylic pyrophosphates generating different type of terpenoids.</text>
</comment>
<comment type="subunit">
    <text evidence="3">Homodimer.</text>
</comment>
<dbReference type="Pfam" id="PF01255">
    <property type="entry name" value="Prenyltransf"/>
    <property type="match status" value="1"/>
</dbReference>
<feature type="active site" evidence="3">
    <location>
        <position position="32"/>
    </location>
</feature>
<dbReference type="Gene3D" id="3.40.1180.10">
    <property type="entry name" value="Decaprenyl diphosphate synthase-like"/>
    <property type="match status" value="1"/>
</dbReference>
<reference evidence="4 5" key="1">
    <citation type="submission" date="2019-06" db="EMBL/GenBank/DDBJ databases">
        <title>Description of Kitasatospora acidophila sp. nov. isolated from pine grove soil, and reclassification of Streptomyces novaecaesareae to Kitasatospora novaeceasareae comb. nov.</title>
        <authorList>
            <person name="Kim M.J."/>
        </authorList>
    </citation>
    <scope>NUCLEOTIDE SEQUENCE [LARGE SCALE GENOMIC DNA]</scope>
    <source>
        <strain evidence="4 5">MMS16-CNU292</strain>
    </source>
</reference>
<dbReference type="EMBL" id="VIGB01000003">
    <property type="protein sequence ID" value="TQF05523.1"/>
    <property type="molecule type" value="Genomic_DNA"/>
</dbReference>
<dbReference type="Proteomes" id="UP000319103">
    <property type="component" value="Unassembled WGS sequence"/>
</dbReference>
<proteinExistence type="inferred from homology"/>
<dbReference type="GO" id="GO:0045547">
    <property type="term" value="F:ditrans,polycis-polyprenyl diphosphate synthase [(2E,6E)-farnesyl diphosphate specific] activity"/>
    <property type="evidence" value="ECO:0007669"/>
    <property type="project" value="TreeGrafter"/>
</dbReference>
<evidence type="ECO:0000313" key="4">
    <source>
        <dbReference type="EMBL" id="TQF05523.1"/>
    </source>
</evidence>
<dbReference type="PANTHER" id="PTHR10291">
    <property type="entry name" value="DEHYDRODOLICHYL DIPHOSPHATE SYNTHASE FAMILY MEMBER"/>
    <property type="match status" value="1"/>
</dbReference>